<dbReference type="Proteomes" id="UP000274822">
    <property type="component" value="Unassembled WGS sequence"/>
</dbReference>
<gene>
    <name evidence="1" type="ORF">BC938DRAFT_474041</name>
</gene>
<dbReference type="InterPro" id="IPR023405">
    <property type="entry name" value="Topo_IA_core_domain"/>
</dbReference>
<reference evidence="1 2" key="1">
    <citation type="journal article" date="2018" name="New Phytol.">
        <title>Phylogenomics of Endogonaceae and evolution of mycorrhizas within Mucoromycota.</title>
        <authorList>
            <person name="Chang Y."/>
            <person name="Desiro A."/>
            <person name="Na H."/>
            <person name="Sandor L."/>
            <person name="Lipzen A."/>
            <person name="Clum A."/>
            <person name="Barry K."/>
            <person name="Grigoriev I.V."/>
            <person name="Martin F.M."/>
            <person name="Stajich J.E."/>
            <person name="Smith M.E."/>
            <person name="Bonito G."/>
            <person name="Spatafora J.W."/>
        </authorList>
    </citation>
    <scope>NUCLEOTIDE SEQUENCE [LARGE SCALE GENOMIC DNA]</scope>
    <source>
        <strain evidence="1 2">AD002</strain>
    </source>
</reference>
<evidence type="ECO:0008006" key="3">
    <source>
        <dbReference type="Google" id="ProtNLM"/>
    </source>
</evidence>
<dbReference type="AlphaFoldDB" id="A0A433Q2V1"/>
<keyword evidence="2" id="KW-1185">Reference proteome</keyword>
<evidence type="ECO:0000313" key="2">
    <source>
        <dbReference type="Proteomes" id="UP000274822"/>
    </source>
</evidence>
<proteinExistence type="predicted"/>
<evidence type="ECO:0000313" key="1">
    <source>
        <dbReference type="EMBL" id="RUS24139.1"/>
    </source>
</evidence>
<protein>
    <recommendedName>
        <fullName evidence="3">DNA topoisomerase</fullName>
    </recommendedName>
</protein>
<dbReference type="Gene3D" id="3.40.50.140">
    <property type="match status" value="1"/>
</dbReference>
<dbReference type="SUPFAM" id="SSF56712">
    <property type="entry name" value="Prokaryotic type I DNA topoisomerase"/>
    <property type="match status" value="1"/>
</dbReference>
<organism evidence="1 2">
    <name type="scientific">Jimgerdemannia flammicorona</name>
    <dbReference type="NCBI Taxonomy" id="994334"/>
    <lineage>
        <taxon>Eukaryota</taxon>
        <taxon>Fungi</taxon>
        <taxon>Fungi incertae sedis</taxon>
        <taxon>Mucoromycota</taxon>
        <taxon>Mucoromycotina</taxon>
        <taxon>Endogonomycetes</taxon>
        <taxon>Endogonales</taxon>
        <taxon>Endogonaceae</taxon>
        <taxon>Jimgerdemannia</taxon>
    </lineage>
</organism>
<name>A0A433Q2V1_9FUNG</name>
<sequence length="60" mass="6555">MSCSVLMVAEKPSLAEAITKYLAPGGKYDTYRADTPVHTWSSAFRGQPAKFKFTSVKGKV</sequence>
<accession>A0A433Q2V1</accession>
<comment type="caution">
    <text evidence="1">The sequence shown here is derived from an EMBL/GenBank/DDBJ whole genome shotgun (WGS) entry which is preliminary data.</text>
</comment>
<dbReference type="EMBL" id="RBNJ01017153">
    <property type="protein sequence ID" value="RUS24139.1"/>
    <property type="molecule type" value="Genomic_DNA"/>
</dbReference>